<feature type="compositionally biased region" description="Polar residues" evidence="6">
    <location>
        <begin position="338"/>
        <end position="347"/>
    </location>
</feature>
<dbReference type="PRINTS" id="PR00395">
    <property type="entry name" value="RIBOSOMALS2"/>
</dbReference>
<dbReference type="PANTHER" id="PTHR12534:SF0">
    <property type="entry name" value="SMALL RIBOSOMAL SUBUNIT PROTEIN US2M"/>
    <property type="match status" value="1"/>
</dbReference>
<dbReference type="InterPro" id="IPR023591">
    <property type="entry name" value="Ribosomal_uS2_flav_dom_sf"/>
</dbReference>
<keyword evidence="3 5" id="KW-0687">Ribonucleoprotein</keyword>
<dbReference type="SUPFAM" id="SSF52313">
    <property type="entry name" value="Ribosomal protein S2"/>
    <property type="match status" value="1"/>
</dbReference>
<evidence type="ECO:0000313" key="7">
    <source>
        <dbReference type="EMBL" id="PAF55262.1"/>
    </source>
</evidence>
<gene>
    <name evidence="5 7" type="primary">rpsB</name>
    <name evidence="7" type="ORF">CJF60_01065</name>
</gene>
<proteinExistence type="inferred from homology"/>
<feature type="region of interest" description="Disordered" evidence="6">
    <location>
        <begin position="283"/>
        <end position="364"/>
    </location>
</feature>
<evidence type="ECO:0000256" key="3">
    <source>
        <dbReference type="ARBA" id="ARBA00023274"/>
    </source>
</evidence>
<organism evidence="7 8">
    <name type="scientific">Mycoplasmopsis agassizii</name>
    <dbReference type="NCBI Taxonomy" id="33922"/>
    <lineage>
        <taxon>Bacteria</taxon>
        <taxon>Bacillati</taxon>
        <taxon>Mycoplasmatota</taxon>
        <taxon>Mycoplasmoidales</taxon>
        <taxon>Metamycoplasmataceae</taxon>
        <taxon>Mycoplasmopsis</taxon>
    </lineage>
</organism>
<name>A0ABX4H5Y4_9BACT</name>
<evidence type="ECO:0000313" key="8">
    <source>
        <dbReference type="Proteomes" id="UP000217033"/>
    </source>
</evidence>
<comment type="similarity">
    <text evidence="1 5">Belongs to the universal ribosomal protein uS2 family.</text>
</comment>
<reference evidence="7" key="1">
    <citation type="submission" date="2017-08" db="EMBL/GenBank/DDBJ databases">
        <authorList>
            <person name="Alvarez-Ponce D."/>
            <person name="Weitzman C.L."/>
            <person name="Tillett R.L."/>
            <person name="Sandmeier F.C."/>
            <person name="Tracy C.R."/>
        </authorList>
    </citation>
    <scope>NUCLEOTIDE SEQUENCE [LARGE SCALE GENOMIC DNA]</scope>
    <source>
        <strain evidence="7">PS6</strain>
    </source>
</reference>
<dbReference type="EMBL" id="NQMN01000001">
    <property type="protein sequence ID" value="PAF55262.1"/>
    <property type="molecule type" value="Genomic_DNA"/>
</dbReference>
<dbReference type="InterPro" id="IPR001865">
    <property type="entry name" value="Ribosomal_uS2"/>
</dbReference>
<dbReference type="HAMAP" id="MF_00291_B">
    <property type="entry name" value="Ribosomal_uS2_B"/>
    <property type="match status" value="1"/>
</dbReference>
<evidence type="ECO:0000256" key="2">
    <source>
        <dbReference type="ARBA" id="ARBA00022980"/>
    </source>
</evidence>
<dbReference type="Proteomes" id="UP000217033">
    <property type="component" value="Unassembled WGS sequence"/>
</dbReference>
<dbReference type="Gene3D" id="1.10.287.610">
    <property type="entry name" value="Helix hairpin bin"/>
    <property type="match status" value="1"/>
</dbReference>
<feature type="compositionally biased region" description="Basic and acidic residues" evidence="6">
    <location>
        <begin position="283"/>
        <end position="310"/>
    </location>
</feature>
<evidence type="ECO:0000256" key="4">
    <source>
        <dbReference type="ARBA" id="ARBA00035256"/>
    </source>
</evidence>
<keyword evidence="8" id="KW-1185">Reference proteome</keyword>
<evidence type="ECO:0000256" key="5">
    <source>
        <dbReference type="HAMAP-Rule" id="MF_00291"/>
    </source>
</evidence>
<protein>
    <recommendedName>
        <fullName evidence="4 5">Small ribosomal subunit protein uS2</fullName>
    </recommendedName>
</protein>
<dbReference type="Pfam" id="PF00318">
    <property type="entry name" value="Ribosomal_S2"/>
    <property type="match status" value="1"/>
</dbReference>
<dbReference type="CDD" id="cd01425">
    <property type="entry name" value="RPS2"/>
    <property type="match status" value="1"/>
</dbReference>
<evidence type="ECO:0000256" key="1">
    <source>
        <dbReference type="ARBA" id="ARBA00006242"/>
    </source>
</evidence>
<keyword evidence="2 5" id="KW-0689">Ribosomal protein</keyword>
<sequence>MENKNLNIETDNLVSNEIDGEKIVPNNLVLSAGIYFGHRTQNWNPKMSKFIHSKRKGIHIIDVSKSMKALELTYKIIQNAAAKGATFVFVGTKKHAKEIIKEEAMRSNSFFVSERWLGGTLTNAKTIFSQIKELERLENLKARDYDSYTKKEALELEKKLQKLQRNFEGIREMRRQPNFMIVVDPEHDKIAITEARRKGVKIIGVVDTDGNPDDVDLAIPANDDSVKSIRLILTVLADAIVTAKGGVAKLAYKNDVNFDLGGTPSRREIDFNPNQQRRFFEDRRFTNFEDKPERKYHRDSATRPEKRENKPATLSEKNKRVTSTTNDEKPAQRRRTTSDSNTHSQNAKAKPRTSAPKKAPVKKD</sequence>
<dbReference type="NCBIfam" id="TIGR01011">
    <property type="entry name" value="rpsB_bact"/>
    <property type="match status" value="1"/>
</dbReference>
<evidence type="ECO:0000256" key="6">
    <source>
        <dbReference type="SAM" id="MobiDB-lite"/>
    </source>
</evidence>
<dbReference type="GO" id="GO:0005840">
    <property type="term" value="C:ribosome"/>
    <property type="evidence" value="ECO:0007669"/>
    <property type="project" value="UniProtKB-KW"/>
</dbReference>
<dbReference type="Gene3D" id="3.40.50.10490">
    <property type="entry name" value="Glucose-6-phosphate isomerase like protein, domain 1"/>
    <property type="match status" value="1"/>
</dbReference>
<dbReference type="InterPro" id="IPR005706">
    <property type="entry name" value="Ribosomal_uS2_bac/mit/plastid"/>
</dbReference>
<dbReference type="PANTHER" id="PTHR12534">
    <property type="entry name" value="30S RIBOSOMAL PROTEIN S2 PROKARYOTIC AND ORGANELLAR"/>
    <property type="match status" value="1"/>
</dbReference>
<dbReference type="RefSeq" id="WP_084231824.1">
    <property type="nucleotide sequence ID" value="NZ_FWXE01000001.1"/>
</dbReference>
<accession>A0ABX4H5Y4</accession>
<comment type="caution">
    <text evidence="7">The sequence shown here is derived from an EMBL/GenBank/DDBJ whole genome shotgun (WGS) entry which is preliminary data.</text>
</comment>